<accession>A0A235H3C0</accession>
<reference evidence="1" key="1">
    <citation type="submission" date="2017-07" db="EMBL/GenBank/DDBJ databases">
        <title>Whole genome sequence of Azospirillum brasilense 2A1, a potential biofertilizer strain.</title>
        <authorList>
            <person name="Fontana C.A."/>
            <person name="Toffoli L.M."/>
            <person name="Salazar S.M."/>
            <person name="Puglisi E."/>
            <person name="Pedraza R."/>
            <person name="Bassi D."/>
            <person name="Cocconcelli P.S."/>
        </authorList>
    </citation>
    <scope>NUCLEOTIDE SEQUENCE [LARGE SCALE GENOMIC DNA]</scope>
    <source>
        <strain evidence="1">2A1</strain>
    </source>
</reference>
<gene>
    <name evidence="1" type="ORF">CHT98_32665</name>
</gene>
<dbReference type="AlphaFoldDB" id="A0A235H3C0"/>
<dbReference type="Proteomes" id="UP000215367">
    <property type="component" value="Unassembled WGS sequence"/>
</dbReference>
<organism evidence="1">
    <name type="scientific">Azospirillum brasilense</name>
    <dbReference type="NCBI Taxonomy" id="192"/>
    <lineage>
        <taxon>Bacteria</taxon>
        <taxon>Pseudomonadati</taxon>
        <taxon>Pseudomonadota</taxon>
        <taxon>Alphaproteobacteria</taxon>
        <taxon>Rhodospirillales</taxon>
        <taxon>Azospirillaceae</taxon>
        <taxon>Azospirillum</taxon>
    </lineage>
</organism>
<evidence type="ECO:0000313" key="1">
    <source>
        <dbReference type="EMBL" id="OYD80172.1"/>
    </source>
</evidence>
<protein>
    <submittedName>
        <fullName evidence="1">Uncharacterized protein</fullName>
    </submittedName>
</protein>
<sequence>MINPMITATAGWSEAVEERAQRLLRYQVGTEGPEGDPVTVQTMFERCGFTPVASARFLMCIPPLTAMHELTKTVARFRIDGEACPDPAGMAKAALSFAGRAVAVHELHPERRLVAGVISTLLGLQGTSRR</sequence>
<comment type="caution">
    <text evidence="1">The sequence shown here is derived from an EMBL/GenBank/DDBJ whole genome shotgun (WGS) entry which is preliminary data.</text>
</comment>
<proteinExistence type="predicted"/>
<name>A0A235H3C0_AZOBR</name>
<dbReference type="EMBL" id="NOWT01000070">
    <property type="protein sequence ID" value="OYD80172.1"/>
    <property type="molecule type" value="Genomic_DNA"/>
</dbReference>